<evidence type="ECO:0000313" key="2">
    <source>
        <dbReference type="EMBL" id="RLM54320.1"/>
    </source>
</evidence>
<evidence type="ECO:0000313" key="3">
    <source>
        <dbReference type="Proteomes" id="UP000275267"/>
    </source>
</evidence>
<keyword evidence="1" id="KW-0812">Transmembrane</keyword>
<dbReference type="AlphaFoldDB" id="A0A3L6PA75"/>
<dbReference type="Proteomes" id="UP000275267">
    <property type="component" value="Unassembled WGS sequence"/>
</dbReference>
<keyword evidence="1" id="KW-0472">Membrane</keyword>
<organism evidence="2 3">
    <name type="scientific">Panicum miliaceum</name>
    <name type="common">Proso millet</name>
    <name type="synonym">Broomcorn millet</name>
    <dbReference type="NCBI Taxonomy" id="4540"/>
    <lineage>
        <taxon>Eukaryota</taxon>
        <taxon>Viridiplantae</taxon>
        <taxon>Streptophyta</taxon>
        <taxon>Embryophyta</taxon>
        <taxon>Tracheophyta</taxon>
        <taxon>Spermatophyta</taxon>
        <taxon>Magnoliopsida</taxon>
        <taxon>Liliopsida</taxon>
        <taxon>Poales</taxon>
        <taxon>Poaceae</taxon>
        <taxon>PACMAD clade</taxon>
        <taxon>Panicoideae</taxon>
        <taxon>Panicodae</taxon>
        <taxon>Paniceae</taxon>
        <taxon>Panicinae</taxon>
        <taxon>Panicum</taxon>
        <taxon>Panicum sect. Panicum</taxon>
    </lineage>
</organism>
<reference evidence="3" key="1">
    <citation type="journal article" date="2019" name="Nat. Commun.">
        <title>The genome of broomcorn millet.</title>
        <authorList>
            <person name="Zou C."/>
            <person name="Miki D."/>
            <person name="Li D."/>
            <person name="Tang Q."/>
            <person name="Xiao L."/>
            <person name="Rajput S."/>
            <person name="Deng P."/>
            <person name="Jia W."/>
            <person name="Huang R."/>
            <person name="Zhang M."/>
            <person name="Sun Y."/>
            <person name="Hu J."/>
            <person name="Fu X."/>
            <person name="Schnable P.S."/>
            <person name="Li F."/>
            <person name="Zhang H."/>
            <person name="Feng B."/>
            <person name="Zhu X."/>
            <person name="Liu R."/>
            <person name="Schnable J.C."/>
            <person name="Zhu J.-K."/>
            <person name="Zhang H."/>
        </authorList>
    </citation>
    <scope>NUCLEOTIDE SEQUENCE [LARGE SCALE GENOMIC DNA]</scope>
</reference>
<keyword evidence="3" id="KW-1185">Reference proteome</keyword>
<feature type="transmembrane region" description="Helical" evidence="1">
    <location>
        <begin position="48"/>
        <end position="68"/>
    </location>
</feature>
<protein>
    <submittedName>
        <fullName evidence="2">Uncharacterized protein</fullName>
    </submittedName>
</protein>
<gene>
    <name evidence="2" type="ORF">C2845_PM10G01710</name>
</gene>
<accession>A0A3L6PA75</accession>
<evidence type="ECO:0000256" key="1">
    <source>
        <dbReference type="SAM" id="Phobius"/>
    </source>
</evidence>
<comment type="caution">
    <text evidence="2">The sequence shown here is derived from an EMBL/GenBank/DDBJ whole genome shotgun (WGS) entry which is preliminary data.</text>
</comment>
<sequence length="70" mass="8039">MRGKRRKDTYRPFISNRSISRFSTSTKYLSKRCSNDSSCFPDVSYTLLLLRTFLIFGSSLIVSLVHVATI</sequence>
<proteinExistence type="predicted"/>
<dbReference type="EMBL" id="PQIB02000018">
    <property type="protein sequence ID" value="RLM54320.1"/>
    <property type="molecule type" value="Genomic_DNA"/>
</dbReference>
<name>A0A3L6PA75_PANMI</name>
<keyword evidence="1" id="KW-1133">Transmembrane helix</keyword>